<feature type="transmembrane region" description="Helical" evidence="4">
    <location>
        <begin position="36"/>
        <end position="58"/>
    </location>
</feature>
<feature type="transmembrane region" description="Helical" evidence="4">
    <location>
        <begin position="65"/>
        <end position="81"/>
    </location>
</feature>
<name>A0A4S4FSE6_9MICO</name>
<dbReference type="GO" id="GO:0046983">
    <property type="term" value="F:protein dimerization activity"/>
    <property type="evidence" value="ECO:0007669"/>
    <property type="project" value="InterPro"/>
</dbReference>
<feature type="domain" description="Signal transduction histidine kinase subgroup 3 dimerisation and phosphoacceptor" evidence="5">
    <location>
        <begin position="203"/>
        <end position="268"/>
    </location>
</feature>
<evidence type="ECO:0000313" key="6">
    <source>
        <dbReference type="EMBL" id="THG33324.1"/>
    </source>
</evidence>
<feature type="transmembrane region" description="Helical" evidence="4">
    <location>
        <begin position="135"/>
        <end position="155"/>
    </location>
</feature>
<dbReference type="InterPro" id="IPR036890">
    <property type="entry name" value="HATPase_C_sf"/>
</dbReference>
<comment type="caution">
    <text evidence="6">The sequence shown here is derived from an EMBL/GenBank/DDBJ whole genome shotgun (WGS) entry which is preliminary data.</text>
</comment>
<dbReference type="PANTHER" id="PTHR24421">
    <property type="entry name" value="NITRATE/NITRITE SENSOR PROTEIN NARX-RELATED"/>
    <property type="match status" value="1"/>
</dbReference>
<keyword evidence="2 6" id="KW-0418">Kinase</keyword>
<dbReference type="OrthoDB" id="5241784at2"/>
<evidence type="ECO:0000256" key="1">
    <source>
        <dbReference type="ARBA" id="ARBA00022679"/>
    </source>
</evidence>
<reference evidence="6 7" key="1">
    <citation type="submission" date="2019-04" db="EMBL/GenBank/DDBJ databases">
        <authorList>
            <person name="Jiang L."/>
        </authorList>
    </citation>
    <scope>NUCLEOTIDE SEQUENCE [LARGE SCALE GENOMIC DNA]</scope>
    <source>
        <strain evidence="6 7">YIM 131853</strain>
    </source>
</reference>
<dbReference type="Proteomes" id="UP000309133">
    <property type="component" value="Unassembled WGS sequence"/>
</dbReference>
<dbReference type="GO" id="GO:0016020">
    <property type="term" value="C:membrane"/>
    <property type="evidence" value="ECO:0007669"/>
    <property type="project" value="InterPro"/>
</dbReference>
<keyword evidence="4" id="KW-1133">Transmembrane helix</keyword>
<keyword evidence="3" id="KW-0902">Two-component regulatory system</keyword>
<evidence type="ECO:0000256" key="3">
    <source>
        <dbReference type="ARBA" id="ARBA00023012"/>
    </source>
</evidence>
<evidence type="ECO:0000256" key="2">
    <source>
        <dbReference type="ARBA" id="ARBA00022777"/>
    </source>
</evidence>
<dbReference type="InterPro" id="IPR011712">
    <property type="entry name" value="Sig_transdc_His_kin_sub3_dim/P"/>
</dbReference>
<evidence type="ECO:0000256" key="4">
    <source>
        <dbReference type="SAM" id="Phobius"/>
    </source>
</evidence>
<dbReference type="GO" id="GO:0000155">
    <property type="term" value="F:phosphorelay sensor kinase activity"/>
    <property type="evidence" value="ECO:0007669"/>
    <property type="project" value="InterPro"/>
</dbReference>
<dbReference type="PANTHER" id="PTHR24421:SF63">
    <property type="entry name" value="SENSOR HISTIDINE KINASE DESK"/>
    <property type="match status" value="1"/>
</dbReference>
<evidence type="ECO:0000313" key="7">
    <source>
        <dbReference type="Proteomes" id="UP000309133"/>
    </source>
</evidence>
<dbReference type="CDD" id="cd16917">
    <property type="entry name" value="HATPase_UhpB-NarQ-NarX-like"/>
    <property type="match status" value="1"/>
</dbReference>
<sequence length="385" mass="40769">MSEQDGVHQEVQEVQRIGGAPSSLRVGLTGRGARRWYAGGLVGLAWLVNAGFDIFGAVPSTTDRVVVVALLIAYGAAYLVIPPLNWSVAARYRLLLPLGLLALSFAFVPWLGFDVYALWVYVGVVAAMSLLEFRVILGLVIVLTGVAVWFASLAGETGDQLFYLPAIIASVSLMMAAFARVINAMNQLRATQHELARLAVDTERTRVARDLHDILGHSLTVITVKAELAGRLVESDPVRAAREIGEVEDLARGALADVRSTVSGFREVSIASELAAARSALGSAGISAQLPGSVDDVPSDYREPFGWAVREGVTNVLRHSRATSYTITLGADFVEVRDDGATTGSALGTGQGSGLAGLRDRMGAAGLRVEAEPVKSGGFRLRVSA</sequence>
<feature type="transmembrane region" description="Helical" evidence="4">
    <location>
        <begin position="161"/>
        <end position="182"/>
    </location>
</feature>
<organism evidence="6 7">
    <name type="scientific">Naasia lichenicola</name>
    <dbReference type="NCBI Taxonomy" id="2565933"/>
    <lineage>
        <taxon>Bacteria</taxon>
        <taxon>Bacillati</taxon>
        <taxon>Actinomycetota</taxon>
        <taxon>Actinomycetes</taxon>
        <taxon>Micrococcales</taxon>
        <taxon>Microbacteriaceae</taxon>
        <taxon>Naasia</taxon>
    </lineage>
</organism>
<feature type="transmembrane region" description="Helical" evidence="4">
    <location>
        <begin position="101"/>
        <end position="128"/>
    </location>
</feature>
<keyword evidence="4" id="KW-0812">Transmembrane</keyword>
<proteinExistence type="predicted"/>
<dbReference type="RefSeq" id="WP_136426106.1">
    <property type="nucleotide sequence ID" value="NZ_SSSM01000001.1"/>
</dbReference>
<dbReference type="Gene3D" id="3.30.565.10">
    <property type="entry name" value="Histidine kinase-like ATPase, C-terminal domain"/>
    <property type="match status" value="1"/>
</dbReference>
<dbReference type="Gene3D" id="1.20.5.1930">
    <property type="match status" value="1"/>
</dbReference>
<dbReference type="InterPro" id="IPR050482">
    <property type="entry name" value="Sensor_HK_TwoCompSys"/>
</dbReference>
<keyword evidence="7" id="KW-1185">Reference proteome</keyword>
<keyword evidence="1" id="KW-0808">Transferase</keyword>
<keyword evidence="4" id="KW-0472">Membrane</keyword>
<accession>A0A4S4FSE6</accession>
<dbReference type="Pfam" id="PF07730">
    <property type="entry name" value="HisKA_3"/>
    <property type="match status" value="1"/>
</dbReference>
<dbReference type="AlphaFoldDB" id="A0A4S4FSE6"/>
<dbReference type="EMBL" id="SSSM01000001">
    <property type="protein sequence ID" value="THG33324.1"/>
    <property type="molecule type" value="Genomic_DNA"/>
</dbReference>
<gene>
    <name evidence="6" type="ORF">E6C64_02935</name>
</gene>
<protein>
    <submittedName>
        <fullName evidence="6">Sensor histidine kinase</fullName>
    </submittedName>
</protein>
<evidence type="ECO:0000259" key="5">
    <source>
        <dbReference type="Pfam" id="PF07730"/>
    </source>
</evidence>